<dbReference type="Gene3D" id="3.40.630.30">
    <property type="match status" value="1"/>
</dbReference>
<dbReference type="InterPro" id="IPR016181">
    <property type="entry name" value="Acyl_CoA_acyltransferase"/>
</dbReference>
<dbReference type="InterPro" id="IPR000182">
    <property type="entry name" value="GNAT_dom"/>
</dbReference>
<name>L0K9V5_HALHC</name>
<dbReference type="HOGENOM" id="CLU_935749_0_0_9"/>
<dbReference type="eggNOG" id="COG1246">
    <property type="taxonomic scope" value="Bacteria"/>
</dbReference>
<reference evidence="3" key="1">
    <citation type="submission" date="2012-02" db="EMBL/GenBank/DDBJ databases">
        <title>The complete genome of Halobacteroides halobius DSM 5150.</title>
        <authorList>
            <person name="Lucas S."/>
            <person name="Copeland A."/>
            <person name="Lapidus A."/>
            <person name="Glavina del Rio T."/>
            <person name="Dalin E."/>
            <person name="Tice H."/>
            <person name="Bruce D."/>
            <person name="Goodwin L."/>
            <person name="Pitluck S."/>
            <person name="Peters L."/>
            <person name="Mikhailova N."/>
            <person name="Gu W."/>
            <person name="Kyrpides N."/>
            <person name="Mavromatis K."/>
            <person name="Ivanova N."/>
            <person name="Brettin T."/>
            <person name="Detter J.C."/>
            <person name="Han C."/>
            <person name="Larimer F."/>
            <person name="Land M."/>
            <person name="Hauser L."/>
            <person name="Markowitz V."/>
            <person name="Cheng J.-F."/>
            <person name="Hugenholtz P."/>
            <person name="Woyke T."/>
            <person name="Wu D."/>
            <person name="Tindall B."/>
            <person name="Pomrenke H."/>
            <person name="Brambilla E."/>
            <person name="Klenk H.-P."/>
            <person name="Eisen J.A."/>
        </authorList>
    </citation>
    <scope>NUCLEOTIDE SEQUENCE [LARGE SCALE GENOMIC DNA]</scope>
    <source>
        <strain evidence="3">ATCC 35273 / DSM 5150 / MD-1</strain>
    </source>
</reference>
<dbReference type="SUPFAM" id="SSF55729">
    <property type="entry name" value="Acyl-CoA N-acyltransferases (Nat)"/>
    <property type="match status" value="1"/>
</dbReference>
<dbReference type="PROSITE" id="PS51186">
    <property type="entry name" value="GNAT"/>
    <property type="match status" value="1"/>
</dbReference>
<dbReference type="EMBL" id="CP003359">
    <property type="protein sequence ID" value="AGB40883.1"/>
    <property type="molecule type" value="Genomic_DNA"/>
</dbReference>
<sequence length="292" mass="34164">MQQFVYTNEGKVLLREAKESDIPKVYEMYQDYYPKSWWKSKELNQLRYEIIKEANGRVFVAVLNDKVIGHAEIVLPHSKERPVYLVRLDIHDDYRRRKFGIELVRYSAIIMKNLGCKGYVTWPDVDKSKGLFKKVGLKELSRDPQLKITIINKRETSVKKIGELSFSERPKDLEVVVGCPWGRNYNWIKSFRACQEDVLNYQGPFVHQVEVDGIKGVVLLDGVGLQIYLPQDKTEENDVIEKLIVYGSNLALEKGIKSLHINLRTQLWSQFDMSDIWQVEGEDERLEMKMDF</sequence>
<proteinExistence type="predicted"/>
<dbReference type="RefSeq" id="WP_015326608.1">
    <property type="nucleotide sequence ID" value="NC_019978.1"/>
</dbReference>
<dbReference type="OrthoDB" id="9798006at2"/>
<accession>L0K9V5</accession>
<dbReference type="CDD" id="cd04301">
    <property type="entry name" value="NAT_SF"/>
    <property type="match status" value="1"/>
</dbReference>
<evidence type="ECO:0000313" key="3">
    <source>
        <dbReference type="Proteomes" id="UP000010880"/>
    </source>
</evidence>
<dbReference type="GO" id="GO:0016747">
    <property type="term" value="F:acyltransferase activity, transferring groups other than amino-acyl groups"/>
    <property type="evidence" value="ECO:0007669"/>
    <property type="project" value="InterPro"/>
</dbReference>
<keyword evidence="2" id="KW-0012">Acyltransferase</keyword>
<organism evidence="2 3">
    <name type="scientific">Halobacteroides halobius (strain ATCC 35273 / DSM 5150 / MD-1)</name>
    <dbReference type="NCBI Taxonomy" id="748449"/>
    <lineage>
        <taxon>Bacteria</taxon>
        <taxon>Bacillati</taxon>
        <taxon>Bacillota</taxon>
        <taxon>Clostridia</taxon>
        <taxon>Halanaerobiales</taxon>
        <taxon>Halobacteroidaceae</taxon>
        <taxon>Halobacteroides</taxon>
    </lineage>
</organism>
<dbReference type="STRING" id="748449.Halha_0922"/>
<dbReference type="AlphaFoldDB" id="L0K9V5"/>
<dbReference type="KEGG" id="hhl:Halha_0922"/>
<feature type="domain" description="N-acetyltransferase" evidence="1">
    <location>
        <begin position="12"/>
        <end position="155"/>
    </location>
</feature>
<gene>
    <name evidence="2" type="ordered locus">Halha_0922</name>
</gene>
<keyword evidence="2" id="KW-0808">Transferase</keyword>
<evidence type="ECO:0000313" key="2">
    <source>
        <dbReference type="EMBL" id="AGB40883.1"/>
    </source>
</evidence>
<dbReference type="Pfam" id="PF00583">
    <property type="entry name" value="Acetyltransf_1"/>
    <property type="match status" value="1"/>
</dbReference>
<dbReference type="Proteomes" id="UP000010880">
    <property type="component" value="Chromosome"/>
</dbReference>
<evidence type="ECO:0000259" key="1">
    <source>
        <dbReference type="PROSITE" id="PS51186"/>
    </source>
</evidence>
<keyword evidence="3" id="KW-1185">Reference proteome</keyword>
<protein>
    <submittedName>
        <fullName evidence="2">Sortase-like acyltransferase</fullName>
    </submittedName>
</protein>